<sequence>MKKLLLLLLTMTTVLTVNAQIVTPQPSPFSKVEQKVGLTDVTLEYSRPNMRDRKIFGDLVPYGQVWRLGANQNTKITFSTDVKVSGTTLKAGTYAIYAIPNATAWDVIFYTDANNGGLPAEWDDSKVAVKVNAEIYPLPMNIETFTITFDDLTSNSGTLGILWEKVYVGVKIDVPTDDMVLASINNVMNATPTGNDYYNAAVYYLQEGKDIKQAKTWIDKAITMAGDKAQFWQLRQQSLIYAKAGDKAGAIAAAKKSLAASEEAGNGDYVKLNKDSLKEWGAM</sequence>
<feature type="chain" id="PRO_5014897737" evidence="1">
    <location>
        <begin position="20"/>
        <end position="283"/>
    </location>
</feature>
<proteinExistence type="predicted"/>
<accession>A0A2N3HMP7</accession>
<comment type="caution">
    <text evidence="2">The sequence shown here is derived from an EMBL/GenBank/DDBJ whole genome shotgun (WGS) entry which is preliminary data.</text>
</comment>
<dbReference type="Proteomes" id="UP000233435">
    <property type="component" value="Unassembled WGS sequence"/>
</dbReference>
<keyword evidence="3" id="KW-1185">Reference proteome</keyword>
<name>A0A2N3HMP7_9FLAO</name>
<evidence type="ECO:0000256" key="1">
    <source>
        <dbReference type="SAM" id="SignalP"/>
    </source>
</evidence>
<dbReference type="EMBL" id="PJEO01000014">
    <property type="protein sequence ID" value="PKQ46205.1"/>
    <property type="molecule type" value="Genomic_DNA"/>
</dbReference>
<keyword evidence="1" id="KW-0732">Signal</keyword>
<evidence type="ECO:0000313" key="2">
    <source>
        <dbReference type="EMBL" id="PKQ46205.1"/>
    </source>
</evidence>
<evidence type="ECO:0000313" key="3">
    <source>
        <dbReference type="Proteomes" id="UP000233435"/>
    </source>
</evidence>
<dbReference type="RefSeq" id="WP_106658481.1">
    <property type="nucleotide sequence ID" value="NZ_PJEO01000014.1"/>
</dbReference>
<reference evidence="2 3" key="1">
    <citation type="submission" date="2017-12" db="EMBL/GenBank/DDBJ databases">
        <title>Confluentibacter flavum sp. nov., isolated from the saline lake.</title>
        <authorList>
            <person name="Yu L."/>
        </authorList>
    </citation>
    <scope>NUCLEOTIDE SEQUENCE [LARGE SCALE GENOMIC DNA]</scope>
    <source>
        <strain evidence="2 3">3B</strain>
    </source>
</reference>
<protein>
    <submittedName>
        <fullName evidence="2">Dihydrolipoamide dehydrogenase</fullName>
    </submittedName>
</protein>
<organism evidence="2 3">
    <name type="scientific">Confluentibacter flavum</name>
    <dbReference type="NCBI Taxonomy" id="1909700"/>
    <lineage>
        <taxon>Bacteria</taxon>
        <taxon>Pseudomonadati</taxon>
        <taxon>Bacteroidota</taxon>
        <taxon>Flavobacteriia</taxon>
        <taxon>Flavobacteriales</taxon>
        <taxon>Flavobacteriaceae</taxon>
        <taxon>Confluentibacter</taxon>
    </lineage>
</organism>
<gene>
    <name evidence="2" type="ORF">CSW08_03305</name>
</gene>
<feature type="signal peptide" evidence="1">
    <location>
        <begin position="1"/>
        <end position="19"/>
    </location>
</feature>
<dbReference type="InterPro" id="IPR021314">
    <property type="entry name" value="DUF2911"/>
</dbReference>
<dbReference type="Pfam" id="PF11138">
    <property type="entry name" value="DUF2911"/>
    <property type="match status" value="1"/>
</dbReference>
<dbReference type="AlphaFoldDB" id="A0A2N3HMP7"/>
<dbReference type="OrthoDB" id="187854at2"/>